<proteinExistence type="predicted"/>
<protein>
    <submittedName>
        <fullName evidence="1">Uncharacterized protein</fullName>
    </submittedName>
</protein>
<organism evidence="1 2">
    <name type="scientific">Marinibactrum halimedae</name>
    <dbReference type="NCBI Taxonomy" id="1444977"/>
    <lineage>
        <taxon>Bacteria</taxon>
        <taxon>Pseudomonadati</taxon>
        <taxon>Pseudomonadota</taxon>
        <taxon>Gammaproteobacteria</taxon>
        <taxon>Cellvibrionales</taxon>
        <taxon>Cellvibrionaceae</taxon>
        <taxon>Marinibactrum</taxon>
    </lineage>
</organism>
<dbReference type="EMBL" id="BSPD01000037">
    <property type="protein sequence ID" value="GLS26023.1"/>
    <property type="molecule type" value="Genomic_DNA"/>
</dbReference>
<accession>A0AA37T6M0</accession>
<dbReference type="RefSeq" id="WP_232593209.1">
    <property type="nucleotide sequence ID" value="NZ_BSPD01000037.1"/>
</dbReference>
<reference evidence="1 2" key="1">
    <citation type="journal article" date="2014" name="Int. J. Syst. Evol. Microbiol.">
        <title>Complete genome sequence of Corynebacterium casei LMG S-19264T (=DSM 44701T), isolated from a smear-ripened cheese.</title>
        <authorList>
            <consortium name="US DOE Joint Genome Institute (JGI-PGF)"/>
            <person name="Walter F."/>
            <person name="Albersmeier A."/>
            <person name="Kalinowski J."/>
            <person name="Ruckert C."/>
        </authorList>
    </citation>
    <scope>NUCLEOTIDE SEQUENCE [LARGE SCALE GENOMIC DNA]</scope>
    <source>
        <strain evidence="1 2">NBRC 110095</strain>
    </source>
</reference>
<dbReference type="Proteomes" id="UP001156870">
    <property type="component" value="Unassembled WGS sequence"/>
</dbReference>
<evidence type="ECO:0000313" key="2">
    <source>
        <dbReference type="Proteomes" id="UP001156870"/>
    </source>
</evidence>
<evidence type="ECO:0000313" key="1">
    <source>
        <dbReference type="EMBL" id="GLS26023.1"/>
    </source>
</evidence>
<comment type="caution">
    <text evidence="1">The sequence shown here is derived from an EMBL/GenBank/DDBJ whole genome shotgun (WGS) entry which is preliminary data.</text>
</comment>
<name>A0AA37T6M0_9GAMM</name>
<dbReference type="AlphaFoldDB" id="A0AA37T6M0"/>
<sequence length="181" mass="20745">MDETQYIGQFKTIEDLGDIVNKLINDHRDAKNGTLGVMFRVVVPPNKPTSYQEGHQGPYKLTEGVRVCDYKFEKSTGLEWVIPDPTMGLSFSKTFSHLKSTRKMLSRHAKGKNNPGPAHIAWWILEDRDLPQGMAFTKDPKNKHHYFLAVTERMHINTLVKNLQLIAYKMSIIKDLTFGEN</sequence>
<gene>
    <name evidence="1" type="ORF">GCM10007877_17380</name>
</gene>
<keyword evidence="2" id="KW-1185">Reference proteome</keyword>